<dbReference type="HOGENOM" id="CLU_3221715_0_0_6"/>
<dbReference type="KEGG" id="sew:SeSA_A3861"/>
<proteinExistence type="predicted"/>
<protein>
    <submittedName>
        <fullName evidence="2">Uncharacterized protein</fullName>
    </submittedName>
</protein>
<evidence type="ECO:0000313" key="3">
    <source>
        <dbReference type="Proteomes" id="UP000001865"/>
    </source>
</evidence>
<gene>
    <name evidence="2" type="ordered locus">SeSA_A3861</name>
</gene>
<accession>A0A0N1QY32</accession>
<dbReference type="Proteomes" id="UP000001865">
    <property type="component" value="Chromosome"/>
</dbReference>
<evidence type="ECO:0000313" key="2">
    <source>
        <dbReference type="EMBL" id="ACF91421.1"/>
    </source>
</evidence>
<evidence type="ECO:0000256" key="1">
    <source>
        <dbReference type="SAM" id="MobiDB-lite"/>
    </source>
</evidence>
<dbReference type="EMBL" id="CP001127">
    <property type="protein sequence ID" value="ACF91421.1"/>
    <property type="molecule type" value="Genomic_DNA"/>
</dbReference>
<name>A0A0N1QY32_SALSV</name>
<sequence>MNSSPAESRAGGGARVSDEAQKNASICDKRHILLALLLSVIVNS</sequence>
<organism evidence="2 3">
    <name type="scientific">Salmonella schwarzengrund (strain CVM19633)</name>
    <dbReference type="NCBI Taxonomy" id="439843"/>
    <lineage>
        <taxon>Bacteria</taxon>
        <taxon>Pseudomonadati</taxon>
        <taxon>Pseudomonadota</taxon>
        <taxon>Gammaproteobacteria</taxon>
        <taxon>Enterobacterales</taxon>
        <taxon>Enterobacteriaceae</taxon>
        <taxon>Salmonella</taxon>
    </lineage>
</organism>
<dbReference type="AlphaFoldDB" id="A0A0N1QY32"/>
<reference evidence="2 3" key="1">
    <citation type="journal article" date="2011" name="J. Bacteriol.">
        <title>Comparative genomics of 28 Salmonella enterica isolates: evidence for CRISPR-mediated adaptive sublineage evolution.</title>
        <authorList>
            <person name="Fricke W.F."/>
            <person name="Mammel M.K."/>
            <person name="McDermott P.F."/>
            <person name="Tartera C."/>
            <person name="White D.G."/>
            <person name="Leclerc J.E."/>
            <person name="Ravel J."/>
            <person name="Cebula T.A."/>
        </authorList>
    </citation>
    <scope>NUCLEOTIDE SEQUENCE [LARGE SCALE GENOMIC DNA]</scope>
    <source>
        <strain evidence="2 3">CVM19633</strain>
    </source>
</reference>
<feature type="region of interest" description="Disordered" evidence="1">
    <location>
        <begin position="1"/>
        <end position="21"/>
    </location>
</feature>